<evidence type="ECO:0000256" key="5">
    <source>
        <dbReference type="ARBA" id="ARBA00022989"/>
    </source>
</evidence>
<evidence type="ECO:0000313" key="14">
    <source>
        <dbReference type="EMBL" id="AUW31042.1"/>
    </source>
</evidence>
<feature type="transmembrane region" description="Helical" evidence="11">
    <location>
        <begin position="415"/>
        <end position="436"/>
    </location>
</feature>
<accession>A0A1Z1C4D6</accession>
<sequence length="575" mass="61409">MERALMYYEPSIVVILTLTSFFLLLNLIGHILDKLIFCGLLGQLFIGVAWGSPGGQWLSMSTQEAFVQLGYLGLILLVYEGGLSTNFQALKSNLFLSTFVALTGIGASIGISFILLGLTDATPLQAFAAGAALCSTSLGTTFTVLKTSGLTQSRLGVILACSAMLDDVVGLIMVQIISNLGVEGSTLSASIIARPIGVSLAFAIVMLIICRFIVKPLGSKLRSVDVKPILFLTSKSQIAFLVHAAILIGFVVGSSYAGTSNLFAAYLVGACISWHDSEIVNGPIQPTIPRNSTAAGDVTDAHFKAECQDGGSEHPKDIRIHRNDDRDEVIPVTTNLHKPRVLPSSAASENDATWESKAKTQNGENANEAQEAEAQPTRTSSPALQVLSNSSDSTTGLSTWLIFYEPPLSVILKPLFFASIGFSIPISQMFTGSIVWRGIVYSMLMMLAKLLCGAWLVGFSNHVAAGAGPDAQRRGLRLRRPKSWYPASILGCAMVARGEIGFLISAVAESRGIFSSAGGDGTSELFLIITWAIMLCTIVGPIAVGLLTRRVRKLQLMERDCSEGREDPLGIWGIK</sequence>
<dbReference type="EMBL" id="KX264259">
    <property type="protein sequence ID" value="ANM86445.1"/>
    <property type="molecule type" value="Genomic_DNA"/>
</dbReference>
<feature type="transmembrane region" description="Helical" evidence="11">
    <location>
        <begin position="35"/>
        <end position="53"/>
    </location>
</feature>
<dbReference type="GO" id="GO:1902600">
    <property type="term" value="P:proton transmembrane transport"/>
    <property type="evidence" value="ECO:0007669"/>
    <property type="project" value="InterPro"/>
</dbReference>
<dbReference type="GO" id="GO:0016020">
    <property type="term" value="C:membrane"/>
    <property type="evidence" value="ECO:0007669"/>
    <property type="project" value="UniProtKB-SubCell"/>
</dbReference>
<organism evidence="13">
    <name type="scientific">Cladonia uncialis subsp. uncialis</name>
    <dbReference type="NCBI Taxonomy" id="180999"/>
    <lineage>
        <taxon>Eukaryota</taxon>
        <taxon>Fungi</taxon>
        <taxon>Dikarya</taxon>
        <taxon>Ascomycota</taxon>
        <taxon>Pezizomycotina</taxon>
        <taxon>Lecanoromycetes</taxon>
        <taxon>OSLEUM clade</taxon>
        <taxon>Lecanoromycetidae</taxon>
        <taxon>Lecanorales</taxon>
        <taxon>Lecanorineae</taxon>
        <taxon>Cladoniaceae</taxon>
        <taxon>Cladonia</taxon>
    </lineage>
</organism>
<evidence type="ECO:0000256" key="2">
    <source>
        <dbReference type="ARBA" id="ARBA00022448"/>
    </source>
</evidence>
<feature type="region of interest" description="Disordered" evidence="10">
    <location>
        <begin position="340"/>
        <end position="392"/>
    </location>
</feature>
<reference evidence="13" key="1">
    <citation type="submission" date="2016-05" db="EMBL/GenBank/DDBJ databases">
        <title>Lichen genome sequencing reveals its rich biosynthetic potential.</title>
        <authorList>
            <person name="Bertrand R.L."/>
            <person name="Abdel-Hameed M."/>
            <person name="Sorensen J.L."/>
        </authorList>
    </citation>
    <scope>NUCLEOTIDE SEQUENCE</scope>
</reference>
<evidence type="ECO:0000256" key="6">
    <source>
        <dbReference type="ARBA" id="ARBA00023053"/>
    </source>
</evidence>
<evidence type="ECO:0000259" key="12">
    <source>
        <dbReference type="Pfam" id="PF00999"/>
    </source>
</evidence>
<reference evidence="14" key="2">
    <citation type="submission" date="2017-12" db="EMBL/GenBank/DDBJ databases">
        <title>Genome Sequencing Reveals a Rich Biosynthetic Potential.</title>
        <authorList>
            <person name="Bertrand R.L."/>
            <person name="Abdel-Hameed M.E."/>
            <person name="Sorensen J.L."/>
        </authorList>
    </citation>
    <scope>NUCLEOTIDE SEQUENCE</scope>
</reference>
<feature type="transmembrane region" description="Helical" evidence="11">
    <location>
        <begin position="6"/>
        <end position="28"/>
    </location>
</feature>
<evidence type="ECO:0000256" key="7">
    <source>
        <dbReference type="ARBA" id="ARBA00023065"/>
    </source>
</evidence>
<protein>
    <submittedName>
        <fullName evidence="13">Putative Na+/H+ antiporter</fullName>
    </submittedName>
</protein>
<dbReference type="PANTHER" id="PTHR43562:SF3">
    <property type="entry name" value="SODIUM ION_PROTON EXCHANGER (EUROFUNG)"/>
    <property type="match status" value="1"/>
</dbReference>
<evidence type="ECO:0000313" key="13">
    <source>
        <dbReference type="EMBL" id="ANM86445.1"/>
    </source>
</evidence>
<keyword evidence="5 11" id="KW-1133">Transmembrane helix</keyword>
<feature type="transmembrane region" description="Helical" evidence="11">
    <location>
        <begin position="238"/>
        <end position="257"/>
    </location>
</feature>
<feature type="transmembrane region" description="Helical" evidence="11">
    <location>
        <begin position="157"/>
        <end position="177"/>
    </location>
</feature>
<keyword evidence="8 11" id="KW-0472">Membrane</keyword>
<evidence type="ECO:0000256" key="10">
    <source>
        <dbReference type="SAM" id="MobiDB-lite"/>
    </source>
</evidence>
<evidence type="ECO:0000256" key="9">
    <source>
        <dbReference type="ARBA" id="ARBA00023201"/>
    </source>
</evidence>
<keyword evidence="2" id="KW-0813">Transport</keyword>
<feature type="transmembrane region" description="Helical" evidence="11">
    <location>
        <begin position="65"/>
        <end position="82"/>
    </location>
</feature>
<comment type="subcellular location">
    <subcellularLocation>
        <location evidence="1">Membrane</location>
        <topology evidence="1">Multi-pass membrane protein</topology>
    </subcellularLocation>
</comment>
<feature type="domain" description="Cation/H+ exchanger transmembrane" evidence="12">
    <location>
        <begin position="28"/>
        <end position="276"/>
    </location>
</feature>
<feature type="transmembrane region" description="Helical" evidence="11">
    <location>
        <begin position="124"/>
        <end position="145"/>
    </location>
</feature>
<feature type="region of interest" description="Disordered" evidence="10">
    <location>
        <begin position="306"/>
        <end position="325"/>
    </location>
</feature>
<keyword evidence="6" id="KW-0915">Sodium</keyword>
<feature type="transmembrane region" description="Helical" evidence="11">
    <location>
        <begin position="197"/>
        <end position="217"/>
    </location>
</feature>
<keyword evidence="3" id="KW-0050">Antiport</keyword>
<feature type="compositionally biased region" description="Low complexity" evidence="10">
    <location>
        <begin position="361"/>
        <end position="375"/>
    </location>
</feature>
<dbReference type="InterPro" id="IPR006153">
    <property type="entry name" value="Cation/H_exchanger_TM"/>
</dbReference>
<name>A0A1Z1C4D6_CLAUC</name>
<feature type="transmembrane region" description="Helical" evidence="11">
    <location>
        <begin position="483"/>
        <end position="505"/>
    </location>
</feature>
<evidence type="ECO:0000256" key="11">
    <source>
        <dbReference type="SAM" id="Phobius"/>
    </source>
</evidence>
<feature type="transmembrane region" description="Helical" evidence="11">
    <location>
        <begin position="525"/>
        <end position="547"/>
    </location>
</feature>
<dbReference type="PANTHER" id="PTHR43562">
    <property type="entry name" value="NAPA-TYPE SODIUM/HYDROGEN ANTIPORTER"/>
    <property type="match status" value="1"/>
</dbReference>
<keyword evidence="9" id="KW-0739">Sodium transport</keyword>
<feature type="compositionally biased region" description="Polar residues" evidence="10">
    <location>
        <begin position="376"/>
        <end position="392"/>
    </location>
</feature>
<feature type="domain" description="Cation/H+ exchanger transmembrane" evidence="12">
    <location>
        <begin position="410"/>
        <end position="547"/>
    </location>
</feature>
<dbReference type="EMBL" id="MG777489">
    <property type="protein sequence ID" value="AUW31042.1"/>
    <property type="molecule type" value="Genomic_DNA"/>
</dbReference>
<dbReference type="GO" id="GO:0006814">
    <property type="term" value="P:sodium ion transport"/>
    <property type="evidence" value="ECO:0007669"/>
    <property type="project" value="UniProtKB-KW"/>
</dbReference>
<evidence type="ECO:0000256" key="1">
    <source>
        <dbReference type="ARBA" id="ARBA00004141"/>
    </source>
</evidence>
<evidence type="ECO:0000256" key="4">
    <source>
        <dbReference type="ARBA" id="ARBA00022692"/>
    </source>
</evidence>
<evidence type="ECO:0000256" key="3">
    <source>
        <dbReference type="ARBA" id="ARBA00022449"/>
    </source>
</evidence>
<dbReference type="Pfam" id="PF00999">
    <property type="entry name" value="Na_H_Exchanger"/>
    <property type="match status" value="2"/>
</dbReference>
<keyword evidence="7" id="KW-0406">Ion transport</keyword>
<dbReference type="Gene3D" id="1.20.1530.20">
    <property type="match status" value="2"/>
</dbReference>
<keyword evidence="4 11" id="KW-0812">Transmembrane</keyword>
<proteinExistence type="predicted"/>
<dbReference type="AlphaFoldDB" id="A0A1Z1C4D6"/>
<dbReference type="GO" id="GO:0015297">
    <property type="term" value="F:antiporter activity"/>
    <property type="evidence" value="ECO:0007669"/>
    <property type="project" value="UniProtKB-KW"/>
</dbReference>
<dbReference type="InterPro" id="IPR038770">
    <property type="entry name" value="Na+/solute_symporter_sf"/>
</dbReference>
<feature type="transmembrane region" description="Helical" evidence="11">
    <location>
        <begin position="94"/>
        <end position="118"/>
    </location>
</feature>
<evidence type="ECO:0000256" key="8">
    <source>
        <dbReference type="ARBA" id="ARBA00023136"/>
    </source>
</evidence>